<dbReference type="GO" id="GO:0005886">
    <property type="term" value="C:plasma membrane"/>
    <property type="evidence" value="ECO:0007669"/>
    <property type="project" value="TreeGrafter"/>
</dbReference>
<dbReference type="InterPro" id="IPR018497">
    <property type="entry name" value="Peptidase_M13_C"/>
</dbReference>
<dbReference type="Gene3D" id="3.40.390.10">
    <property type="entry name" value="Collagenase (Catalytic Domain)"/>
    <property type="match status" value="1"/>
</dbReference>
<accession>A0A7E4V9D5</accession>
<feature type="domain" description="Peptidase M13 C-terminal" evidence="1">
    <location>
        <begin position="32"/>
        <end position="239"/>
    </location>
</feature>
<dbReference type="WBParaSite" id="Pan_g18124.t1">
    <property type="protein sequence ID" value="Pan_g18124.t1"/>
    <property type="gene ID" value="Pan_g18124"/>
</dbReference>
<dbReference type="InterPro" id="IPR024079">
    <property type="entry name" value="MetalloPept_cat_dom_sf"/>
</dbReference>
<name>A0A7E4V9D5_PANRE</name>
<evidence type="ECO:0000313" key="2">
    <source>
        <dbReference type="Proteomes" id="UP000492821"/>
    </source>
</evidence>
<dbReference type="Proteomes" id="UP000492821">
    <property type="component" value="Unassembled WGS sequence"/>
</dbReference>
<dbReference type="GO" id="GO:0016485">
    <property type="term" value="P:protein processing"/>
    <property type="evidence" value="ECO:0007669"/>
    <property type="project" value="TreeGrafter"/>
</dbReference>
<dbReference type="PROSITE" id="PS51885">
    <property type="entry name" value="NEPRILYSIN"/>
    <property type="match status" value="1"/>
</dbReference>
<dbReference type="GO" id="GO:0004222">
    <property type="term" value="F:metalloendopeptidase activity"/>
    <property type="evidence" value="ECO:0007669"/>
    <property type="project" value="InterPro"/>
</dbReference>
<dbReference type="PRINTS" id="PR00786">
    <property type="entry name" value="NEPRILYSIN"/>
</dbReference>
<reference evidence="2" key="1">
    <citation type="journal article" date="2013" name="Genetics">
        <title>The draft genome and transcriptome of Panagrellus redivivus are shaped by the harsh demands of a free-living lifestyle.</title>
        <authorList>
            <person name="Srinivasan J."/>
            <person name="Dillman A.R."/>
            <person name="Macchietto M.G."/>
            <person name="Heikkinen L."/>
            <person name="Lakso M."/>
            <person name="Fracchia K.M."/>
            <person name="Antoshechkin I."/>
            <person name="Mortazavi A."/>
            <person name="Wong G."/>
            <person name="Sternberg P.W."/>
        </authorList>
    </citation>
    <scope>NUCLEOTIDE SEQUENCE [LARGE SCALE GENOMIC DNA]</scope>
    <source>
        <strain evidence="2">MT8872</strain>
    </source>
</reference>
<dbReference type="AlphaFoldDB" id="A0A7E4V9D5"/>
<dbReference type="InterPro" id="IPR000718">
    <property type="entry name" value="Peptidase_M13"/>
</dbReference>
<proteinExistence type="predicted"/>
<dbReference type="Pfam" id="PF01431">
    <property type="entry name" value="Peptidase_M13"/>
    <property type="match status" value="1"/>
</dbReference>
<evidence type="ECO:0000259" key="1">
    <source>
        <dbReference type="Pfam" id="PF01431"/>
    </source>
</evidence>
<keyword evidence="2" id="KW-1185">Reference proteome</keyword>
<sequence length="243" mass="28096">MVMLYLDVQEYISKKRLEKRADEQYDYTQVDAVFMPIFNRFVVDIAYLHQSVFDPDHVTAVNYASLGHTIAHEIFHGFDSKGVKYNGDGHLMRVLSEQSEQSFNSMTQCVVDEYSRFNMTDSDGKAYNIDGRQTILENLSDLGGMAAVYDAFMNDPDSKKPIPWTPKLKGLTNEQLFFVSFARLWCKAHTEDEFLQPFDDVHSPNRFRILGVLRNFVPFRNAFKCPVNSEYAPEKHCNVYTPQ</sequence>
<dbReference type="PANTHER" id="PTHR11733:SF240">
    <property type="entry name" value="GH14155P-RELATED"/>
    <property type="match status" value="1"/>
</dbReference>
<organism evidence="2 3">
    <name type="scientific">Panagrellus redivivus</name>
    <name type="common">Microworm</name>
    <dbReference type="NCBI Taxonomy" id="6233"/>
    <lineage>
        <taxon>Eukaryota</taxon>
        <taxon>Metazoa</taxon>
        <taxon>Ecdysozoa</taxon>
        <taxon>Nematoda</taxon>
        <taxon>Chromadorea</taxon>
        <taxon>Rhabditida</taxon>
        <taxon>Tylenchina</taxon>
        <taxon>Panagrolaimomorpha</taxon>
        <taxon>Panagrolaimoidea</taxon>
        <taxon>Panagrolaimidae</taxon>
        <taxon>Panagrellus</taxon>
    </lineage>
</organism>
<protein>
    <submittedName>
        <fullName evidence="3">Peptidase_M13 domain-containing protein</fullName>
    </submittedName>
</protein>
<dbReference type="SUPFAM" id="SSF55486">
    <property type="entry name" value="Metalloproteases ('zincins'), catalytic domain"/>
    <property type="match status" value="1"/>
</dbReference>
<reference evidence="3" key="2">
    <citation type="submission" date="2020-10" db="UniProtKB">
        <authorList>
            <consortium name="WormBaseParasite"/>
        </authorList>
    </citation>
    <scope>IDENTIFICATION</scope>
</reference>
<evidence type="ECO:0000313" key="3">
    <source>
        <dbReference type="WBParaSite" id="Pan_g18124.t1"/>
    </source>
</evidence>
<dbReference type="PANTHER" id="PTHR11733">
    <property type="entry name" value="ZINC METALLOPROTEASE FAMILY M13 NEPRILYSIN-RELATED"/>
    <property type="match status" value="1"/>
</dbReference>